<comment type="caution">
    <text evidence="1">The sequence shown here is derived from an EMBL/GenBank/DDBJ whole genome shotgun (WGS) entry which is preliminary data.</text>
</comment>
<evidence type="ECO:0000313" key="1">
    <source>
        <dbReference type="EMBL" id="KAE8977987.1"/>
    </source>
</evidence>
<organism evidence="1 2">
    <name type="scientific">Phytophthora rubi</name>
    <dbReference type="NCBI Taxonomy" id="129364"/>
    <lineage>
        <taxon>Eukaryota</taxon>
        <taxon>Sar</taxon>
        <taxon>Stramenopiles</taxon>
        <taxon>Oomycota</taxon>
        <taxon>Peronosporomycetes</taxon>
        <taxon>Peronosporales</taxon>
        <taxon>Peronosporaceae</taxon>
        <taxon>Phytophthora</taxon>
    </lineage>
</organism>
<reference evidence="1 2" key="1">
    <citation type="submission" date="2018-09" db="EMBL/GenBank/DDBJ databases">
        <title>Genomic investigation of the strawberry pathogen Phytophthora fragariae indicates pathogenicity is determined by transcriptional variation in three key races.</title>
        <authorList>
            <person name="Adams T.M."/>
            <person name="Armitage A.D."/>
            <person name="Sobczyk M.K."/>
            <person name="Bates H.J."/>
            <person name="Dunwell J.M."/>
            <person name="Nellist C.F."/>
            <person name="Harrison R.J."/>
        </authorList>
    </citation>
    <scope>NUCLEOTIDE SEQUENCE [LARGE SCALE GENOMIC DNA]</scope>
    <source>
        <strain evidence="1 2">SCRP249</strain>
    </source>
</reference>
<accession>A0A6A3I849</accession>
<protein>
    <recommendedName>
        <fullName evidence="3">DDE Tnp4 domain-containing protein</fullName>
    </recommendedName>
</protein>
<dbReference type="EMBL" id="QXFV01003303">
    <property type="protein sequence ID" value="KAE8977987.1"/>
    <property type="molecule type" value="Genomic_DNA"/>
</dbReference>
<dbReference type="AlphaFoldDB" id="A0A6A3I849"/>
<evidence type="ECO:0000313" key="2">
    <source>
        <dbReference type="Proteomes" id="UP000429607"/>
    </source>
</evidence>
<proteinExistence type="predicted"/>
<name>A0A6A3I849_9STRA</name>
<dbReference type="Proteomes" id="UP000429607">
    <property type="component" value="Unassembled WGS sequence"/>
</dbReference>
<gene>
    <name evidence="1" type="ORF">PR001_g24969</name>
</gene>
<evidence type="ECO:0008006" key="3">
    <source>
        <dbReference type="Google" id="ProtNLM"/>
    </source>
</evidence>
<sequence>MLPRSHSYAKRVATVLYFFASSGSYRASASAMGINESALFEAVDELTALLVELLPEVVTFPDSLKEWRQVEAECKRKQGITGVAGAVNGSLIAIQRPEDLKGFTVESVIQLSTCKPSSTPI</sequence>